<reference evidence="5" key="1">
    <citation type="submission" date="2020-07" db="EMBL/GenBank/DDBJ databases">
        <title>novel species isolated from the respiratory tract of Marmot.</title>
        <authorList>
            <person name="Zhang G."/>
        </authorList>
    </citation>
    <scope>NUCLEOTIDE SEQUENCE [LARGE SCALE GENOMIC DNA]</scope>
    <source>
        <strain evidence="5">686</strain>
    </source>
</reference>
<evidence type="ECO:0000313" key="4">
    <source>
        <dbReference type="EMBL" id="QMT01185.1"/>
    </source>
</evidence>
<name>A0A7D7LQZ3_9ACTN</name>
<dbReference type="InterPro" id="IPR050469">
    <property type="entry name" value="Diguanylate_Cyclase"/>
</dbReference>
<dbReference type="PANTHER" id="PTHR45138:SF9">
    <property type="entry name" value="DIGUANYLATE CYCLASE DGCM-RELATED"/>
    <property type="match status" value="1"/>
</dbReference>
<dbReference type="InterPro" id="IPR029787">
    <property type="entry name" value="Nucleotide_cyclase"/>
</dbReference>
<feature type="domain" description="GGDEF" evidence="3">
    <location>
        <begin position="261"/>
        <end position="397"/>
    </location>
</feature>
<dbReference type="GO" id="GO:0052621">
    <property type="term" value="F:diguanylate cyclase activity"/>
    <property type="evidence" value="ECO:0007669"/>
    <property type="project" value="TreeGrafter"/>
</dbReference>
<dbReference type="SUPFAM" id="SSF55073">
    <property type="entry name" value="Nucleotide cyclase"/>
    <property type="match status" value="1"/>
</dbReference>
<proteinExistence type="predicted"/>
<organism evidence="4 5">
    <name type="scientific">Gordonia jinghuaiqii</name>
    <dbReference type="NCBI Taxonomy" id="2758710"/>
    <lineage>
        <taxon>Bacteria</taxon>
        <taxon>Bacillati</taxon>
        <taxon>Actinomycetota</taxon>
        <taxon>Actinomycetes</taxon>
        <taxon>Mycobacteriales</taxon>
        <taxon>Gordoniaceae</taxon>
        <taxon>Gordonia</taxon>
    </lineage>
</organism>
<keyword evidence="2" id="KW-1133">Transmembrane helix</keyword>
<evidence type="ECO:0000256" key="2">
    <source>
        <dbReference type="SAM" id="Phobius"/>
    </source>
</evidence>
<dbReference type="PANTHER" id="PTHR45138">
    <property type="entry name" value="REGULATORY COMPONENTS OF SENSORY TRANSDUCTION SYSTEM"/>
    <property type="match status" value="1"/>
</dbReference>
<dbReference type="KEGG" id="gji:H1R19_20400"/>
<gene>
    <name evidence="4" type="ORF">H1R19_20400</name>
</gene>
<dbReference type="PROSITE" id="PS50887">
    <property type="entry name" value="GGDEF"/>
    <property type="match status" value="1"/>
</dbReference>
<dbReference type="EMBL" id="CP059491">
    <property type="protein sequence ID" value="QMT01185.1"/>
    <property type="molecule type" value="Genomic_DNA"/>
</dbReference>
<dbReference type="InterPro" id="IPR000160">
    <property type="entry name" value="GGDEF_dom"/>
</dbReference>
<keyword evidence="5" id="KW-1185">Reference proteome</keyword>
<feature type="compositionally biased region" description="Basic and acidic residues" evidence="1">
    <location>
        <begin position="1"/>
        <end position="13"/>
    </location>
</feature>
<evidence type="ECO:0000259" key="3">
    <source>
        <dbReference type="PROSITE" id="PS50887"/>
    </source>
</evidence>
<dbReference type="CDD" id="cd01949">
    <property type="entry name" value="GGDEF"/>
    <property type="match status" value="1"/>
</dbReference>
<keyword evidence="2" id="KW-0812">Transmembrane</keyword>
<dbReference type="Gene3D" id="3.30.70.270">
    <property type="match status" value="1"/>
</dbReference>
<dbReference type="Proteomes" id="UP000515663">
    <property type="component" value="Chromosome"/>
</dbReference>
<feature type="transmembrane region" description="Helical" evidence="2">
    <location>
        <begin position="194"/>
        <end position="214"/>
    </location>
</feature>
<feature type="region of interest" description="Disordered" evidence="1">
    <location>
        <begin position="1"/>
        <end position="26"/>
    </location>
</feature>
<protein>
    <submittedName>
        <fullName evidence="4">GGDEF domain-containing protein</fullName>
    </submittedName>
</protein>
<feature type="transmembrane region" description="Helical" evidence="2">
    <location>
        <begin position="131"/>
        <end position="156"/>
    </location>
</feature>
<keyword evidence="2" id="KW-0472">Membrane</keyword>
<accession>A0A7D7LQZ3</accession>
<sequence>MDGRPVFVRRSEKEDPEIEYGRPGADADFAGPRHLYDDARHVLSQVRMRERHVRYTIAVLVVIFGLLGSIALMTPSGALGSTSRSIIIGVAVATTVPAAFAISRVHLGVIWWTKQSAIKGFNTAFVVYADIGLTVCLFTIADVALALYCAALFAVIGSYVAHFVRTRVAYAHMAFSSMVVCVLGVVAWSDGTPALDALFTTLALLVVTNGTTALHRSYTSDFQESLKHQLVMANTDALTGLLNRRGFIHATTLMVRNSPAGPLALLTADVDRFKSINDEHGHGTGDLVLQRVAQILQSAVDEQAVVARLGGDEFAIAIRHDETDACALAEHIRAQLIETSAGSTATISLGISIGTLPGHEVSDAEAMSSIRHDLAIADDALFDAKAAGRGTFVVARHDAGTTDGRL</sequence>
<dbReference type="SMART" id="SM00267">
    <property type="entry name" value="GGDEF"/>
    <property type="match status" value="1"/>
</dbReference>
<evidence type="ECO:0000313" key="5">
    <source>
        <dbReference type="Proteomes" id="UP000515663"/>
    </source>
</evidence>
<dbReference type="NCBIfam" id="TIGR00254">
    <property type="entry name" value="GGDEF"/>
    <property type="match status" value="1"/>
</dbReference>
<evidence type="ECO:0000256" key="1">
    <source>
        <dbReference type="SAM" id="MobiDB-lite"/>
    </source>
</evidence>
<dbReference type="Pfam" id="PF00990">
    <property type="entry name" value="GGDEF"/>
    <property type="match status" value="1"/>
</dbReference>
<dbReference type="AlphaFoldDB" id="A0A7D7LQZ3"/>
<feature type="transmembrane region" description="Helical" evidence="2">
    <location>
        <begin position="53"/>
        <end position="74"/>
    </location>
</feature>
<feature type="transmembrane region" description="Helical" evidence="2">
    <location>
        <begin position="168"/>
        <end position="188"/>
    </location>
</feature>
<feature type="transmembrane region" description="Helical" evidence="2">
    <location>
        <begin position="86"/>
        <end position="111"/>
    </location>
</feature>
<dbReference type="InterPro" id="IPR043128">
    <property type="entry name" value="Rev_trsase/Diguanyl_cyclase"/>
</dbReference>